<dbReference type="AlphaFoldDB" id="F2NRS7"/>
<dbReference type="KEGG" id="tsu:Tresu_1255"/>
<dbReference type="Proteomes" id="UP000006852">
    <property type="component" value="Chromosome"/>
</dbReference>
<dbReference type="InterPro" id="IPR023198">
    <property type="entry name" value="PGP-like_dom2"/>
</dbReference>
<dbReference type="SUPFAM" id="SSF56784">
    <property type="entry name" value="HAD-like"/>
    <property type="match status" value="1"/>
</dbReference>
<evidence type="ECO:0000313" key="4">
    <source>
        <dbReference type="EMBL" id="AEB14163.1"/>
    </source>
</evidence>
<evidence type="ECO:0000313" key="5">
    <source>
        <dbReference type="Proteomes" id="UP000006852"/>
    </source>
</evidence>
<dbReference type="PANTHER" id="PTHR46470:SF4">
    <property type="entry name" value="5-AMINO-6-(5-PHOSPHO-D-RIBITYLAMINO)URACIL PHOSPHATASE YIGB"/>
    <property type="match status" value="1"/>
</dbReference>
<dbReference type="eggNOG" id="COG1011">
    <property type="taxonomic scope" value="Bacteria"/>
</dbReference>
<protein>
    <submittedName>
        <fullName evidence="4">HAD-superfamily hydrolase, subfamily IA, variant 1</fullName>
    </submittedName>
</protein>
<accession>F2NRS7</accession>
<keyword evidence="3" id="KW-0460">Magnesium</keyword>
<dbReference type="SFLD" id="SFLDG01129">
    <property type="entry name" value="C1.5:_HAD__Beta-PGM__Phosphata"/>
    <property type="match status" value="1"/>
</dbReference>
<dbReference type="InterPro" id="IPR051400">
    <property type="entry name" value="HAD-like_hydrolase"/>
</dbReference>
<proteinExistence type="predicted"/>
<dbReference type="Gene3D" id="1.10.150.240">
    <property type="entry name" value="Putative phosphatase, domain 2"/>
    <property type="match status" value="1"/>
</dbReference>
<sequence length="239" mass="27739">MVVFFDLDRTLMDFESAENLGIKAVFEKYKNEIHMDFDEFCVQWKKWAQHFFDKYSAGELTFDEQRKGRITKVFELNGNPIKSKDELDSRFSLYWSTYEKEYNLFSDALPALKKLSDTNIQMGIITNGDSENQRSKLKKAGVTDFFSPIVISSEVGISKPDLKIFQKAMELANSSESETWYIGDSLEHDIVPARKLGINTLYLSRKRQGELKIEQKNPLYAEVKDFYEMTEIIENALKG</sequence>
<dbReference type="InterPro" id="IPR041492">
    <property type="entry name" value="HAD_2"/>
</dbReference>
<dbReference type="GO" id="GO:0044281">
    <property type="term" value="P:small molecule metabolic process"/>
    <property type="evidence" value="ECO:0007669"/>
    <property type="project" value="UniProtKB-ARBA"/>
</dbReference>
<name>F2NRS7_TRES6</name>
<dbReference type="GO" id="GO:0016787">
    <property type="term" value="F:hydrolase activity"/>
    <property type="evidence" value="ECO:0007669"/>
    <property type="project" value="UniProtKB-KW"/>
</dbReference>
<keyword evidence="5" id="KW-1185">Reference proteome</keyword>
<dbReference type="SFLD" id="SFLDS00003">
    <property type="entry name" value="Haloacid_Dehalogenase"/>
    <property type="match status" value="1"/>
</dbReference>
<dbReference type="InterPro" id="IPR023214">
    <property type="entry name" value="HAD_sf"/>
</dbReference>
<dbReference type="OrthoDB" id="9802350at2"/>
<dbReference type="Pfam" id="PF13419">
    <property type="entry name" value="HAD_2"/>
    <property type="match status" value="1"/>
</dbReference>
<evidence type="ECO:0000256" key="1">
    <source>
        <dbReference type="ARBA" id="ARBA00001946"/>
    </source>
</evidence>
<dbReference type="InterPro" id="IPR006439">
    <property type="entry name" value="HAD-SF_hydro_IA"/>
</dbReference>
<reference evidence="4 5" key="1">
    <citation type="journal article" date="2011" name="Stand. Genomic Sci.">
        <title>Complete genome sequence of Treponema succinifaciens type strain (6091).</title>
        <authorList>
            <person name="Han C."/>
            <person name="Gronow S."/>
            <person name="Teshima H."/>
            <person name="Lapidus A."/>
            <person name="Nolan M."/>
            <person name="Lucas S."/>
            <person name="Hammon N."/>
            <person name="Deshpande S."/>
            <person name="Cheng J.F."/>
            <person name="Zeytun A."/>
            <person name="Tapia R."/>
            <person name="Goodwin L."/>
            <person name="Pitluck S."/>
            <person name="Liolios K."/>
            <person name="Pagani I."/>
            <person name="Ivanova N."/>
            <person name="Mavromatis K."/>
            <person name="Mikhailova N."/>
            <person name="Huntemann M."/>
            <person name="Pati A."/>
            <person name="Chen A."/>
            <person name="Palaniappan K."/>
            <person name="Land M."/>
            <person name="Hauser L."/>
            <person name="Brambilla E.M."/>
            <person name="Rohde M."/>
            <person name="Goker M."/>
            <person name="Woyke T."/>
            <person name="Bristow J."/>
            <person name="Eisen J.A."/>
            <person name="Markowitz V."/>
            <person name="Hugenholtz P."/>
            <person name="Kyrpides N.C."/>
            <person name="Klenk H.P."/>
            <person name="Detter J.C."/>
        </authorList>
    </citation>
    <scope>NUCLEOTIDE SEQUENCE [LARGE SCALE GENOMIC DNA]</scope>
    <source>
        <strain evidence="5">ATCC 33096 / DSM 2489 / 6091</strain>
    </source>
</reference>
<comment type="cofactor">
    <cofactor evidence="1">
        <name>Mg(2+)</name>
        <dbReference type="ChEBI" id="CHEBI:18420"/>
    </cofactor>
</comment>
<evidence type="ECO:0000256" key="3">
    <source>
        <dbReference type="ARBA" id="ARBA00022842"/>
    </source>
</evidence>
<dbReference type="HOGENOM" id="CLU_045011_8_1_12"/>
<dbReference type="RefSeq" id="WP_013701450.1">
    <property type="nucleotide sequence ID" value="NC_015385.1"/>
</dbReference>
<dbReference type="InterPro" id="IPR036412">
    <property type="entry name" value="HAD-like_sf"/>
</dbReference>
<dbReference type="NCBIfam" id="TIGR01549">
    <property type="entry name" value="HAD-SF-IA-v1"/>
    <property type="match status" value="1"/>
</dbReference>
<organism evidence="4 5">
    <name type="scientific">Treponema succinifaciens (strain ATCC 33096 / DSM 2489 / 6091)</name>
    <dbReference type="NCBI Taxonomy" id="869209"/>
    <lineage>
        <taxon>Bacteria</taxon>
        <taxon>Pseudomonadati</taxon>
        <taxon>Spirochaetota</taxon>
        <taxon>Spirochaetia</taxon>
        <taxon>Spirochaetales</taxon>
        <taxon>Treponemataceae</taxon>
        <taxon>Treponema</taxon>
    </lineage>
</organism>
<dbReference type="EMBL" id="CP002631">
    <property type="protein sequence ID" value="AEB14163.1"/>
    <property type="molecule type" value="Genomic_DNA"/>
</dbReference>
<dbReference type="PANTHER" id="PTHR46470">
    <property type="entry name" value="N-ACYLNEURAMINATE-9-PHOSPHATASE"/>
    <property type="match status" value="1"/>
</dbReference>
<dbReference type="Gene3D" id="3.40.50.1000">
    <property type="entry name" value="HAD superfamily/HAD-like"/>
    <property type="match status" value="1"/>
</dbReference>
<dbReference type="PRINTS" id="PR00413">
    <property type="entry name" value="HADHALOGNASE"/>
</dbReference>
<dbReference type="GeneID" id="302998417"/>
<reference evidence="5" key="2">
    <citation type="submission" date="2011-04" db="EMBL/GenBank/DDBJ databases">
        <title>The complete genome of chromosome of Treponema succinifaciens DSM 2489.</title>
        <authorList>
            <person name="Lucas S."/>
            <person name="Copeland A."/>
            <person name="Lapidus A."/>
            <person name="Bruce D."/>
            <person name="Goodwin L."/>
            <person name="Pitluck S."/>
            <person name="Peters L."/>
            <person name="Kyrpides N."/>
            <person name="Mavromatis K."/>
            <person name="Ivanova N."/>
            <person name="Ovchinnikova G."/>
            <person name="Teshima H."/>
            <person name="Detter J.C."/>
            <person name="Tapia R."/>
            <person name="Han C."/>
            <person name="Land M."/>
            <person name="Hauser L."/>
            <person name="Markowitz V."/>
            <person name="Cheng J.-F."/>
            <person name="Hugenholtz P."/>
            <person name="Woyke T."/>
            <person name="Wu D."/>
            <person name="Gronow S."/>
            <person name="Wellnitz S."/>
            <person name="Brambilla E."/>
            <person name="Klenk H.-P."/>
            <person name="Eisen J.A."/>
        </authorList>
    </citation>
    <scope>NUCLEOTIDE SEQUENCE [LARGE SCALE GENOMIC DNA]</scope>
    <source>
        <strain evidence="5">ATCC 33096 / DSM 2489 / 6091</strain>
    </source>
</reference>
<keyword evidence="2 4" id="KW-0378">Hydrolase</keyword>
<evidence type="ECO:0000256" key="2">
    <source>
        <dbReference type="ARBA" id="ARBA00022801"/>
    </source>
</evidence>
<gene>
    <name evidence="4" type="ordered locus">Tresu_1255</name>
</gene>